<keyword evidence="1" id="KW-0732">Signal</keyword>
<dbReference type="OrthoDB" id="8478320at2"/>
<evidence type="ECO:0000313" key="3">
    <source>
        <dbReference type="EMBL" id="MXO73636.1"/>
    </source>
</evidence>
<protein>
    <submittedName>
        <fullName evidence="3">Thioredoxin domain-containing protein</fullName>
    </submittedName>
</protein>
<evidence type="ECO:0000259" key="2">
    <source>
        <dbReference type="Pfam" id="PF13462"/>
    </source>
</evidence>
<dbReference type="Proteomes" id="UP000439522">
    <property type="component" value="Unassembled WGS sequence"/>
</dbReference>
<evidence type="ECO:0000256" key="1">
    <source>
        <dbReference type="SAM" id="SignalP"/>
    </source>
</evidence>
<dbReference type="Gene3D" id="1.10.40.110">
    <property type="match status" value="1"/>
</dbReference>
<gene>
    <name evidence="3" type="ORF">GRI40_00155</name>
</gene>
<organism evidence="3 4">
    <name type="scientific">Tsuneonella aeria</name>
    <dbReference type="NCBI Taxonomy" id="1837929"/>
    <lineage>
        <taxon>Bacteria</taxon>
        <taxon>Pseudomonadati</taxon>
        <taxon>Pseudomonadota</taxon>
        <taxon>Alphaproteobacteria</taxon>
        <taxon>Sphingomonadales</taxon>
        <taxon>Erythrobacteraceae</taxon>
        <taxon>Tsuneonella</taxon>
    </lineage>
</organism>
<keyword evidence="4" id="KW-1185">Reference proteome</keyword>
<comment type="caution">
    <text evidence="3">The sequence shown here is derived from an EMBL/GenBank/DDBJ whole genome shotgun (WGS) entry which is preliminary data.</text>
</comment>
<accession>A0A6I4TAP2</accession>
<feature type="signal peptide" evidence="1">
    <location>
        <begin position="1"/>
        <end position="18"/>
    </location>
</feature>
<dbReference type="PROSITE" id="PS51257">
    <property type="entry name" value="PROKAR_LIPOPROTEIN"/>
    <property type="match status" value="1"/>
</dbReference>
<feature type="chain" id="PRO_5026018517" evidence="1">
    <location>
        <begin position="19"/>
        <end position="248"/>
    </location>
</feature>
<proteinExistence type="predicted"/>
<name>A0A6I4TAP2_9SPHN</name>
<dbReference type="SUPFAM" id="SSF52833">
    <property type="entry name" value="Thioredoxin-like"/>
    <property type="match status" value="1"/>
</dbReference>
<sequence>MIELRTATLALTASLALAACNSEEAAPDGTVAESAAVAVVPPPAGQSWSEVASVTPEGGVVEGNPNAPIKLIEYASHTCNPCAEFSKAAAEPLRSKYIESGRVSFELRNQIHDPIDLTFAVLARCAGPQAFHAFAEQGWANMEGMFAQIQTNQAALEAATQAQGAARFDGVANAAGLYDFFAQRGVSRDQARACLAKEETATQIAKNSETQSTELNVTGTPTFFINGTNVGTQTWATLEPMLQRAGAR</sequence>
<feature type="domain" description="Thioredoxin-like fold" evidence="2">
    <location>
        <begin position="57"/>
        <end position="242"/>
    </location>
</feature>
<dbReference type="InterPro" id="IPR012336">
    <property type="entry name" value="Thioredoxin-like_fold"/>
</dbReference>
<dbReference type="EMBL" id="WTZA01000001">
    <property type="protein sequence ID" value="MXO73636.1"/>
    <property type="molecule type" value="Genomic_DNA"/>
</dbReference>
<evidence type="ECO:0000313" key="4">
    <source>
        <dbReference type="Proteomes" id="UP000439522"/>
    </source>
</evidence>
<dbReference type="AlphaFoldDB" id="A0A6I4TAP2"/>
<dbReference type="InterPro" id="IPR036249">
    <property type="entry name" value="Thioredoxin-like_sf"/>
</dbReference>
<dbReference type="RefSeq" id="WP_160609477.1">
    <property type="nucleotide sequence ID" value="NZ_WTZA01000001.1"/>
</dbReference>
<reference evidence="3 4" key="1">
    <citation type="submission" date="2019-12" db="EMBL/GenBank/DDBJ databases">
        <title>Genomic-based taxomic classification of the family Erythrobacteraceae.</title>
        <authorList>
            <person name="Xu L."/>
        </authorList>
    </citation>
    <scope>NUCLEOTIDE SEQUENCE [LARGE SCALE GENOMIC DNA]</scope>
    <source>
        <strain evidence="3 4">100921-2</strain>
    </source>
</reference>
<dbReference type="Pfam" id="PF13462">
    <property type="entry name" value="Thioredoxin_4"/>
    <property type="match status" value="1"/>
</dbReference>
<dbReference type="Gene3D" id="3.40.30.10">
    <property type="entry name" value="Glutaredoxin"/>
    <property type="match status" value="1"/>
</dbReference>